<keyword evidence="7" id="KW-1185">Reference proteome</keyword>
<dbReference type="Pfam" id="PF01420">
    <property type="entry name" value="Methylase_S"/>
    <property type="match status" value="1"/>
</dbReference>
<reference evidence="6 7" key="1">
    <citation type="submission" date="2020-07" db="EMBL/GenBank/DDBJ databases">
        <title>non toxigenic Corynebacterium sp. nov from a clinical source.</title>
        <authorList>
            <person name="Bernier A.-M."/>
            <person name="Bernard K."/>
        </authorList>
    </citation>
    <scope>NUCLEOTIDE SEQUENCE [LARGE SCALE GENOMIC DNA]</scope>
    <source>
        <strain evidence="7">NML 93-0612</strain>
    </source>
</reference>
<sequence length="404" mass="46046">MGTVQNKWLRKVNPDWKIVPSYLLFSDRQQQCLPGDEHLTPSQKYGVVRQSDFMETTGNRVVLNLSGANKMKHVEPGDFVIHLRSFQGGIEYSTLRGKVSNAYTVLSPSEDVHHDFFRWFMKSDLLISGLETLTDQLRDGQTINFARFSRLSFPLPPLDTQRAIADYLDRETGEIDAMLDKLNGLGRLLEERRKNEITQSFLSENTAELWHFCEVNPVTPEFRSLTDGTQVTFMPLETIWSDKRADFSRTIEWSKKVGSYTEFRSGDVLIPKITPTFEAGRSTVADIPLPIGLATTEVHIVRTRPERALSQWLSYAFQTSMFLKEGESVLQGVGNLRRISPQWLQSFKVPALSLDEQERISQHLDETTARIDAMLAKTQQLKDLLTERRSALITAAVTGQIKVY</sequence>
<dbReference type="Proteomes" id="UP000515570">
    <property type="component" value="Chromosome"/>
</dbReference>
<keyword evidence="6" id="KW-0378">Hydrolase</keyword>
<dbReference type="InterPro" id="IPR000055">
    <property type="entry name" value="Restrct_endonuc_typeI_TRD"/>
</dbReference>
<comment type="similarity">
    <text evidence="1">Belongs to the type-I restriction system S methylase family.</text>
</comment>
<feature type="domain" description="Type I restriction modification DNA specificity" evidence="5">
    <location>
        <begin position="41"/>
        <end position="172"/>
    </location>
</feature>
<dbReference type="InterPro" id="IPR044946">
    <property type="entry name" value="Restrct_endonuc_typeI_TRD_sf"/>
</dbReference>
<dbReference type="CDD" id="cd17260">
    <property type="entry name" value="RMtype1_S_EcoEI-TRD1-CR1_like"/>
    <property type="match status" value="1"/>
</dbReference>
<dbReference type="GO" id="GO:0004519">
    <property type="term" value="F:endonuclease activity"/>
    <property type="evidence" value="ECO:0007669"/>
    <property type="project" value="UniProtKB-KW"/>
</dbReference>
<dbReference type="RefSeq" id="WP_182386347.1">
    <property type="nucleotide sequence ID" value="NZ_CP059833.1"/>
</dbReference>
<dbReference type="REBASE" id="438637">
    <property type="entry name" value="S.Csp612ORF1895P"/>
</dbReference>
<dbReference type="PANTHER" id="PTHR43140">
    <property type="entry name" value="TYPE-1 RESTRICTION ENZYME ECOKI SPECIFICITY PROTEIN"/>
    <property type="match status" value="1"/>
</dbReference>
<dbReference type="InterPro" id="IPR051212">
    <property type="entry name" value="Type-I_RE_S_subunit"/>
</dbReference>
<organism evidence="6 7">
    <name type="scientific">Corynebacterium hindlerae</name>
    <dbReference type="NCBI Taxonomy" id="699041"/>
    <lineage>
        <taxon>Bacteria</taxon>
        <taxon>Bacillati</taxon>
        <taxon>Actinomycetota</taxon>
        <taxon>Actinomycetes</taxon>
        <taxon>Mycobacteriales</taxon>
        <taxon>Corynebacteriaceae</taxon>
        <taxon>Corynebacterium</taxon>
    </lineage>
</organism>
<comment type="subunit">
    <text evidence="4">The methyltransferase is composed of M and S polypeptides.</text>
</comment>
<evidence type="ECO:0000256" key="4">
    <source>
        <dbReference type="ARBA" id="ARBA00038652"/>
    </source>
</evidence>
<evidence type="ECO:0000313" key="7">
    <source>
        <dbReference type="Proteomes" id="UP000515570"/>
    </source>
</evidence>
<keyword evidence="6" id="KW-0540">Nuclease</keyword>
<evidence type="ECO:0000313" key="6">
    <source>
        <dbReference type="EMBL" id="QMV85526.1"/>
    </source>
</evidence>
<dbReference type="SUPFAM" id="SSF116734">
    <property type="entry name" value="DNA methylase specificity domain"/>
    <property type="match status" value="2"/>
</dbReference>
<keyword evidence="2" id="KW-0680">Restriction system</keyword>
<evidence type="ECO:0000256" key="2">
    <source>
        <dbReference type="ARBA" id="ARBA00022747"/>
    </source>
</evidence>
<gene>
    <name evidence="6" type="ORF">HW450_01900</name>
</gene>
<dbReference type="EMBL" id="CP059833">
    <property type="protein sequence ID" value="QMV85526.1"/>
    <property type="molecule type" value="Genomic_DNA"/>
</dbReference>
<evidence type="ECO:0000259" key="5">
    <source>
        <dbReference type="Pfam" id="PF01420"/>
    </source>
</evidence>
<dbReference type="GO" id="GO:0003677">
    <property type="term" value="F:DNA binding"/>
    <property type="evidence" value="ECO:0007669"/>
    <property type="project" value="UniProtKB-KW"/>
</dbReference>
<dbReference type="GO" id="GO:0009307">
    <property type="term" value="P:DNA restriction-modification system"/>
    <property type="evidence" value="ECO:0007669"/>
    <property type="project" value="UniProtKB-KW"/>
</dbReference>
<dbReference type="PANTHER" id="PTHR43140:SF1">
    <property type="entry name" value="TYPE I RESTRICTION ENZYME ECOKI SPECIFICITY SUBUNIT"/>
    <property type="match status" value="1"/>
</dbReference>
<keyword evidence="3" id="KW-0238">DNA-binding</keyword>
<dbReference type="Gene3D" id="3.90.220.20">
    <property type="entry name" value="DNA methylase specificity domains"/>
    <property type="match status" value="3"/>
</dbReference>
<keyword evidence="6" id="KW-0255">Endonuclease</keyword>
<name>A0A7G5FFY5_9CORY</name>
<evidence type="ECO:0000256" key="1">
    <source>
        <dbReference type="ARBA" id="ARBA00010923"/>
    </source>
</evidence>
<dbReference type="AlphaFoldDB" id="A0A7G5FFY5"/>
<protein>
    <submittedName>
        <fullName evidence="6">Restriction endonuclease subunit S</fullName>
    </submittedName>
</protein>
<accession>A0A7G5FFY5</accession>
<evidence type="ECO:0000256" key="3">
    <source>
        <dbReference type="ARBA" id="ARBA00023125"/>
    </source>
</evidence>
<proteinExistence type="inferred from homology"/>